<dbReference type="Gene3D" id="3.40.50.2000">
    <property type="entry name" value="Glycogen Phosphorylase B"/>
    <property type="match status" value="1"/>
</dbReference>
<sequence length="614" mass="66635">MATEPNADEARENCLIGIYAHHHGSGHIQRCREIQRQLRKIGWDAVILSTSPAGDVPLPDDAGHGQSGRAMTAGGTLHYAPYGNKGLRDRFAVIAQWVSDNNPQAFYVDVSAEVGMFLRLMGVPVVTLAMPGLRDDPPHQTAYRQAEAIIAAWPSWVGVPEFLQPHADRLHAVGGISRLQVPSGSVIQRDAKHVVVMAGMGGSTWDAKDWRAVEDACEGYRFTFLTEDNRIEDEAELARMLAGAGVVVTAGGQNSIADIAALGAPAILLPQPRPFIEQKMNAHVVRDAGLAVVPDSFPAPEEWPGLLDRAQVLNAEWSRWETEGAARRAADVIATVAADPRDTKTAIVTLASPSRAAHLTHQVNLAPEGIDHITVALSGREELAKAVPKSHVISADHSAEHNSGDTFNLARARNAGAREAIARGNDTVIFLDADCVAGGDLVPLYTKALTLNPEAIVAGPVTYMKRGELRTTRPDPHPARPNPAFGDVVSADDYNLFWSLSFACTAATWERIEDTFGGFDTGFTGYGGEDTDFGQNLSAHGFELLWVGGAHAFHQWHEVSSPPWEHLDDILTNAAYFHSKWGWWPMEGWLKEFEAAGAIALIDDRWVKRTSADR</sequence>
<dbReference type="SUPFAM" id="SSF53756">
    <property type="entry name" value="UDP-Glycosyltransferase/glycogen phosphorylase"/>
    <property type="match status" value="1"/>
</dbReference>
<keyword evidence="4" id="KW-0808">Transferase</keyword>
<dbReference type="PANTHER" id="PTHR43179:SF12">
    <property type="entry name" value="GALACTOFURANOSYLTRANSFERASE GLFT2"/>
    <property type="match status" value="1"/>
</dbReference>
<comment type="pathway">
    <text evidence="1">Cell wall biogenesis; cell wall polysaccharide biosynthesis.</text>
</comment>
<name>A0A931DXM5_9CORY</name>
<comment type="similarity">
    <text evidence="2">Belongs to the glycosyltransferase 2 family.</text>
</comment>
<dbReference type="InterPro" id="IPR007235">
    <property type="entry name" value="Glyco_trans_28_C"/>
</dbReference>
<comment type="caution">
    <text evidence="6">The sequence shown here is derived from an EMBL/GenBank/DDBJ whole genome shotgun (WGS) entry which is preliminary data.</text>
</comment>
<dbReference type="PANTHER" id="PTHR43179">
    <property type="entry name" value="RHAMNOSYLTRANSFERASE WBBL"/>
    <property type="match status" value="1"/>
</dbReference>
<gene>
    <name evidence="6" type="ORF">IW254_001161</name>
</gene>
<dbReference type="InterPro" id="IPR029044">
    <property type="entry name" value="Nucleotide-diphossugar_trans"/>
</dbReference>
<dbReference type="RefSeq" id="WP_196824628.1">
    <property type="nucleotide sequence ID" value="NZ_CP046980.1"/>
</dbReference>
<dbReference type="AlphaFoldDB" id="A0A931DXM5"/>
<proteinExistence type="inferred from homology"/>
<dbReference type="Pfam" id="PF04101">
    <property type="entry name" value="Glyco_tran_28_C"/>
    <property type="match status" value="1"/>
</dbReference>
<keyword evidence="3" id="KW-0328">Glycosyltransferase</keyword>
<dbReference type="GO" id="GO:0016758">
    <property type="term" value="F:hexosyltransferase activity"/>
    <property type="evidence" value="ECO:0007669"/>
    <property type="project" value="InterPro"/>
</dbReference>
<protein>
    <recommendedName>
        <fullName evidence="5">Glycosyl transferase family 28 C-terminal domain-containing protein</fullName>
    </recommendedName>
</protein>
<evidence type="ECO:0000256" key="1">
    <source>
        <dbReference type="ARBA" id="ARBA00004776"/>
    </source>
</evidence>
<feature type="domain" description="Glycosyl transferase family 28 C-terminal" evidence="5">
    <location>
        <begin position="238"/>
        <end position="293"/>
    </location>
</feature>
<evidence type="ECO:0000256" key="3">
    <source>
        <dbReference type="ARBA" id="ARBA00022676"/>
    </source>
</evidence>
<accession>A0A931DXM5</accession>
<keyword evidence="7" id="KW-1185">Reference proteome</keyword>
<dbReference type="Gene3D" id="3.90.550.10">
    <property type="entry name" value="Spore Coat Polysaccharide Biosynthesis Protein SpsA, Chain A"/>
    <property type="match status" value="1"/>
</dbReference>
<evidence type="ECO:0000256" key="2">
    <source>
        <dbReference type="ARBA" id="ARBA00006739"/>
    </source>
</evidence>
<evidence type="ECO:0000256" key="4">
    <source>
        <dbReference type="ARBA" id="ARBA00022679"/>
    </source>
</evidence>
<dbReference type="SUPFAM" id="SSF53448">
    <property type="entry name" value="Nucleotide-diphospho-sugar transferases"/>
    <property type="match status" value="1"/>
</dbReference>
<evidence type="ECO:0000313" key="7">
    <source>
        <dbReference type="Proteomes" id="UP000658613"/>
    </source>
</evidence>
<evidence type="ECO:0000313" key="6">
    <source>
        <dbReference type="EMBL" id="MBG6122192.1"/>
    </source>
</evidence>
<organism evidence="6 7">
    <name type="scientific">Corynebacterium aquatimens</name>
    <dbReference type="NCBI Taxonomy" id="1190508"/>
    <lineage>
        <taxon>Bacteria</taxon>
        <taxon>Bacillati</taxon>
        <taxon>Actinomycetota</taxon>
        <taxon>Actinomycetes</taxon>
        <taxon>Mycobacteriales</taxon>
        <taxon>Corynebacteriaceae</taxon>
        <taxon>Corynebacterium</taxon>
    </lineage>
</organism>
<evidence type="ECO:0000259" key="5">
    <source>
        <dbReference type="Pfam" id="PF04101"/>
    </source>
</evidence>
<reference evidence="6" key="1">
    <citation type="submission" date="2020-11" db="EMBL/GenBank/DDBJ databases">
        <title>Sequencing the genomes of 1000 actinobacteria strains.</title>
        <authorList>
            <person name="Klenk H.-P."/>
        </authorList>
    </citation>
    <scope>NUCLEOTIDE SEQUENCE</scope>
    <source>
        <strain evidence="6">DSM 45632</strain>
    </source>
</reference>
<dbReference type="EMBL" id="JADOUE010000001">
    <property type="protein sequence ID" value="MBG6122192.1"/>
    <property type="molecule type" value="Genomic_DNA"/>
</dbReference>
<dbReference type="Proteomes" id="UP000658613">
    <property type="component" value="Unassembled WGS sequence"/>
</dbReference>